<reference evidence="3 4" key="1">
    <citation type="journal article" date="2006" name="Science">
        <title>Phytophthora genome sequences uncover evolutionary origins and mechanisms of pathogenesis.</title>
        <authorList>
            <person name="Tyler B.M."/>
            <person name="Tripathy S."/>
            <person name="Zhang X."/>
            <person name="Dehal P."/>
            <person name="Jiang R.H."/>
            <person name="Aerts A."/>
            <person name="Arredondo F.D."/>
            <person name="Baxter L."/>
            <person name="Bensasson D."/>
            <person name="Beynon J.L."/>
            <person name="Chapman J."/>
            <person name="Damasceno C.M."/>
            <person name="Dorrance A.E."/>
            <person name="Dou D."/>
            <person name="Dickerman A.W."/>
            <person name="Dubchak I.L."/>
            <person name="Garbelotto M."/>
            <person name="Gijzen M."/>
            <person name="Gordon S.G."/>
            <person name="Govers F."/>
            <person name="Grunwald N.J."/>
            <person name="Huang W."/>
            <person name="Ivors K.L."/>
            <person name="Jones R.W."/>
            <person name="Kamoun S."/>
            <person name="Krampis K."/>
            <person name="Lamour K.H."/>
            <person name="Lee M.K."/>
            <person name="McDonald W.H."/>
            <person name="Medina M."/>
            <person name="Meijer H.J."/>
            <person name="Nordberg E.K."/>
            <person name="Maclean D.J."/>
            <person name="Ospina-Giraldo M.D."/>
            <person name="Morris P.F."/>
            <person name="Phuntumart V."/>
            <person name="Putnam N.H."/>
            <person name="Rash S."/>
            <person name="Rose J.K."/>
            <person name="Sakihama Y."/>
            <person name="Salamov A.A."/>
            <person name="Savidor A."/>
            <person name="Scheuring C.F."/>
            <person name="Smith B.M."/>
            <person name="Sobral B.W."/>
            <person name="Terry A."/>
            <person name="Torto-Alalibo T.A."/>
            <person name="Win J."/>
            <person name="Xu Z."/>
            <person name="Zhang H."/>
            <person name="Grigoriev I.V."/>
            <person name="Rokhsar D.S."/>
            <person name="Boore J.L."/>
        </authorList>
    </citation>
    <scope>NUCLEOTIDE SEQUENCE [LARGE SCALE GENOMIC DNA]</scope>
    <source>
        <strain evidence="3 4">P6497</strain>
    </source>
</reference>
<feature type="non-terminal residue" evidence="3">
    <location>
        <position position="138"/>
    </location>
</feature>
<keyword evidence="2" id="KW-0677">Repeat</keyword>
<keyword evidence="1" id="KW-0433">Leucine-rich repeat</keyword>
<dbReference type="RefSeq" id="XP_009538446.1">
    <property type="nucleotide sequence ID" value="XM_009540151.1"/>
</dbReference>
<gene>
    <name evidence="3" type="ORF">PHYSODRAFT_531088</name>
</gene>
<name>G5AEE7_PHYSP</name>
<evidence type="ECO:0000256" key="2">
    <source>
        <dbReference type="ARBA" id="ARBA00022737"/>
    </source>
</evidence>
<dbReference type="EMBL" id="JH159164">
    <property type="protein sequence ID" value="EGZ06549.1"/>
    <property type="molecule type" value="Genomic_DNA"/>
</dbReference>
<proteinExistence type="predicted"/>
<dbReference type="PANTHER" id="PTHR15454">
    <property type="entry name" value="NISCHARIN RELATED"/>
    <property type="match status" value="1"/>
</dbReference>
<dbReference type="Proteomes" id="UP000002640">
    <property type="component" value="Unassembled WGS sequence"/>
</dbReference>
<dbReference type="KEGG" id="psoj:PHYSODRAFT_531088"/>
<dbReference type="PANTHER" id="PTHR15454:SF73">
    <property type="entry name" value="DYNEIN AXONEMAL LIGHT CHAIN 1"/>
    <property type="match status" value="1"/>
</dbReference>
<evidence type="ECO:0000313" key="3">
    <source>
        <dbReference type="EMBL" id="EGZ06549.1"/>
    </source>
</evidence>
<dbReference type="SMR" id="G5AEE7"/>
<evidence type="ECO:0000313" key="4">
    <source>
        <dbReference type="Proteomes" id="UP000002640"/>
    </source>
</evidence>
<keyword evidence="4" id="KW-1185">Reference proteome</keyword>
<evidence type="ECO:0000256" key="1">
    <source>
        <dbReference type="ARBA" id="ARBA00022614"/>
    </source>
</evidence>
<dbReference type="AlphaFoldDB" id="G5AEE7"/>
<dbReference type="InterPro" id="IPR001611">
    <property type="entry name" value="Leu-rich_rpt"/>
</dbReference>
<dbReference type="SMART" id="SM00369">
    <property type="entry name" value="LRR_TYP"/>
    <property type="match status" value="3"/>
</dbReference>
<dbReference type="Gene3D" id="3.80.10.10">
    <property type="entry name" value="Ribonuclease Inhibitor"/>
    <property type="match status" value="1"/>
</dbReference>
<organism evidence="3 4">
    <name type="scientific">Phytophthora sojae (strain P6497)</name>
    <name type="common">Soybean stem and root rot agent</name>
    <name type="synonym">Phytophthora megasperma f. sp. glycines</name>
    <dbReference type="NCBI Taxonomy" id="1094619"/>
    <lineage>
        <taxon>Eukaryota</taxon>
        <taxon>Sar</taxon>
        <taxon>Stramenopiles</taxon>
        <taxon>Oomycota</taxon>
        <taxon>Peronosporomycetes</taxon>
        <taxon>Peronosporales</taxon>
        <taxon>Peronosporaceae</taxon>
        <taxon>Phytophthora</taxon>
    </lineage>
</organism>
<dbReference type="SUPFAM" id="SSF52058">
    <property type="entry name" value="L domain-like"/>
    <property type="match status" value="1"/>
</dbReference>
<dbReference type="InterPro" id="IPR003591">
    <property type="entry name" value="Leu-rich_rpt_typical-subtyp"/>
</dbReference>
<dbReference type="Pfam" id="PF13855">
    <property type="entry name" value="LRR_8"/>
    <property type="match status" value="1"/>
</dbReference>
<dbReference type="GO" id="GO:0005737">
    <property type="term" value="C:cytoplasm"/>
    <property type="evidence" value="ECO:0007669"/>
    <property type="project" value="TreeGrafter"/>
</dbReference>
<dbReference type="GeneID" id="20661562"/>
<dbReference type="InterPro" id="IPR032675">
    <property type="entry name" value="LRR_dom_sf"/>
</dbReference>
<dbReference type="OMA" id="HVETCEN"/>
<sequence>MLSAQRLLQPEPMQALTRELAAQIAADHPALQSLNLSSNALADVRHLQLVPRSLTQLDLGANRLAALPPELGAWLPNLRLLRLRGNALESLRPLSACLRLQTLDAGANRVALLSELRFLQPLAQLRHLALDGNPLAHS</sequence>
<protein>
    <submittedName>
        <fullName evidence="3">Uncharacterized protein</fullName>
    </submittedName>
</protein>
<dbReference type="InParanoid" id="G5AEE7"/>
<accession>G5AEE7</accession>
<dbReference type="PROSITE" id="PS51450">
    <property type="entry name" value="LRR"/>
    <property type="match status" value="2"/>
</dbReference>